<gene>
    <name evidence="3" type="ORF">SMN809_LOCUS21518</name>
</gene>
<dbReference type="InterPro" id="IPR057596">
    <property type="entry name" value="RDRP_core"/>
</dbReference>
<feature type="non-terminal residue" evidence="3">
    <location>
        <position position="1"/>
    </location>
</feature>
<feature type="non-terminal residue" evidence="3">
    <location>
        <position position="99"/>
    </location>
</feature>
<keyword evidence="1" id="KW-0696">RNA-directed RNA polymerase</keyword>
<organism evidence="3 4">
    <name type="scientific">Rotaria magnacalcarata</name>
    <dbReference type="NCBI Taxonomy" id="392030"/>
    <lineage>
        <taxon>Eukaryota</taxon>
        <taxon>Metazoa</taxon>
        <taxon>Spiralia</taxon>
        <taxon>Gnathifera</taxon>
        <taxon>Rotifera</taxon>
        <taxon>Eurotatoria</taxon>
        <taxon>Bdelloidea</taxon>
        <taxon>Philodinida</taxon>
        <taxon>Philodinidae</taxon>
        <taxon>Rotaria</taxon>
    </lineage>
</organism>
<name>A0A8S2S1P1_9BILA</name>
<comment type="catalytic activity">
    <reaction evidence="1">
        <text>RNA(n) + a ribonucleoside 5'-triphosphate = RNA(n+1) + diphosphate</text>
        <dbReference type="Rhea" id="RHEA:21248"/>
        <dbReference type="Rhea" id="RHEA-COMP:14527"/>
        <dbReference type="Rhea" id="RHEA-COMP:17342"/>
        <dbReference type="ChEBI" id="CHEBI:33019"/>
        <dbReference type="ChEBI" id="CHEBI:61557"/>
        <dbReference type="ChEBI" id="CHEBI:140395"/>
        <dbReference type="EC" id="2.7.7.48"/>
    </reaction>
</comment>
<dbReference type="Pfam" id="PF05183">
    <property type="entry name" value="RdRP"/>
    <property type="match status" value="1"/>
</dbReference>
<feature type="domain" description="RDRP core" evidence="2">
    <location>
        <begin position="1"/>
        <end position="99"/>
    </location>
</feature>
<sequence>NRQYKYLHHTKSQLRGRQFWFYHHHHDDTDPRKINLSFPEAYKWMGDFDKEKNPAKYAACMALCFTSTTATVQVPEDKVLIGADIEINVNGRTLLFTDG</sequence>
<accession>A0A8S2S1P1</accession>
<proteinExistence type="inferred from homology"/>
<comment type="caution">
    <text evidence="3">The sequence shown here is derived from an EMBL/GenBank/DDBJ whole genome shotgun (WGS) entry which is preliminary data.</text>
</comment>
<evidence type="ECO:0000313" key="3">
    <source>
        <dbReference type="EMBL" id="CAF4192250.1"/>
    </source>
</evidence>
<keyword evidence="1" id="KW-0694">RNA-binding</keyword>
<dbReference type="AlphaFoldDB" id="A0A8S2S1P1"/>
<dbReference type="Proteomes" id="UP000676336">
    <property type="component" value="Unassembled WGS sequence"/>
</dbReference>
<reference evidence="3" key="1">
    <citation type="submission" date="2021-02" db="EMBL/GenBank/DDBJ databases">
        <authorList>
            <person name="Nowell W R."/>
        </authorList>
    </citation>
    <scope>NUCLEOTIDE SEQUENCE</scope>
</reference>
<evidence type="ECO:0000259" key="2">
    <source>
        <dbReference type="Pfam" id="PF05183"/>
    </source>
</evidence>
<keyword evidence="1" id="KW-0548">Nucleotidyltransferase</keyword>
<dbReference type="PANTHER" id="PTHR23079">
    <property type="entry name" value="RNA-DEPENDENT RNA POLYMERASE"/>
    <property type="match status" value="1"/>
</dbReference>
<dbReference type="PANTHER" id="PTHR23079:SF55">
    <property type="entry name" value="RNA-DIRECTED RNA POLYMERASE"/>
    <property type="match status" value="1"/>
</dbReference>
<evidence type="ECO:0000256" key="1">
    <source>
        <dbReference type="RuleBase" id="RU363098"/>
    </source>
</evidence>
<evidence type="ECO:0000313" key="4">
    <source>
        <dbReference type="Proteomes" id="UP000676336"/>
    </source>
</evidence>
<dbReference type="GO" id="GO:0030422">
    <property type="term" value="P:siRNA processing"/>
    <property type="evidence" value="ECO:0007669"/>
    <property type="project" value="TreeGrafter"/>
</dbReference>
<dbReference type="EMBL" id="CAJOBI010016967">
    <property type="protein sequence ID" value="CAF4192250.1"/>
    <property type="molecule type" value="Genomic_DNA"/>
</dbReference>
<dbReference type="GO" id="GO:0031380">
    <property type="term" value="C:nuclear RNA-directed RNA polymerase complex"/>
    <property type="evidence" value="ECO:0007669"/>
    <property type="project" value="TreeGrafter"/>
</dbReference>
<dbReference type="GO" id="GO:0003968">
    <property type="term" value="F:RNA-directed RNA polymerase activity"/>
    <property type="evidence" value="ECO:0007669"/>
    <property type="project" value="UniProtKB-KW"/>
</dbReference>
<protein>
    <recommendedName>
        <fullName evidence="1">RNA-dependent RNA polymerase</fullName>
        <ecNumber evidence="1">2.7.7.48</ecNumber>
    </recommendedName>
</protein>
<dbReference type="GO" id="GO:0003723">
    <property type="term" value="F:RNA binding"/>
    <property type="evidence" value="ECO:0007669"/>
    <property type="project" value="UniProtKB-KW"/>
</dbReference>
<dbReference type="InterPro" id="IPR007855">
    <property type="entry name" value="RDRP"/>
</dbReference>
<keyword evidence="1" id="KW-0808">Transferase</keyword>
<comment type="similarity">
    <text evidence="1">Belongs to the RdRP family.</text>
</comment>
<dbReference type="EC" id="2.7.7.48" evidence="1"/>